<name>A0ABD2XIZ1_9HYME</name>
<evidence type="ECO:0000313" key="4">
    <source>
        <dbReference type="Proteomes" id="UP001627154"/>
    </source>
</evidence>
<dbReference type="Gene3D" id="3.30.710.10">
    <property type="entry name" value="Potassium Channel Kv1.1, Chain A"/>
    <property type="match status" value="1"/>
</dbReference>
<dbReference type="Pfam" id="PF00651">
    <property type="entry name" value="BTB"/>
    <property type="match status" value="1"/>
</dbReference>
<dbReference type="CDD" id="cd18186">
    <property type="entry name" value="BTB_POZ_ZBTB_KLHL-like"/>
    <property type="match status" value="1"/>
</dbReference>
<evidence type="ECO:0000259" key="1">
    <source>
        <dbReference type="PROSITE" id="PS50097"/>
    </source>
</evidence>
<protein>
    <recommendedName>
        <fullName evidence="5">BTB domain-containing protein</fullName>
    </recommendedName>
</protein>
<dbReference type="Proteomes" id="UP001627154">
    <property type="component" value="Unassembled WGS sequence"/>
</dbReference>
<dbReference type="EMBL" id="JBJJXI010000021">
    <property type="protein sequence ID" value="KAL3405196.1"/>
    <property type="molecule type" value="Genomic_DNA"/>
</dbReference>
<reference evidence="3 4" key="1">
    <citation type="journal article" date="2024" name="bioRxiv">
        <title>A reference genome for Trichogramma kaykai: A tiny desert-dwelling parasitoid wasp with competing sex-ratio distorters.</title>
        <authorList>
            <person name="Culotta J."/>
            <person name="Lindsey A.R."/>
        </authorList>
    </citation>
    <scope>NUCLEOTIDE SEQUENCE [LARGE SCALE GENOMIC DNA]</scope>
    <source>
        <strain evidence="3 4">KSX58</strain>
    </source>
</reference>
<dbReference type="AlphaFoldDB" id="A0ABD2XIZ1"/>
<proteinExistence type="predicted"/>
<dbReference type="PROSITE" id="PS50144">
    <property type="entry name" value="MATH"/>
    <property type="match status" value="1"/>
</dbReference>
<dbReference type="InterPro" id="IPR000210">
    <property type="entry name" value="BTB/POZ_dom"/>
</dbReference>
<dbReference type="SUPFAM" id="SSF54695">
    <property type="entry name" value="POZ domain"/>
    <property type="match status" value="1"/>
</dbReference>
<gene>
    <name evidence="3" type="ORF">TKK_002237</name>
</gene>
<comment type="caution">
    <text evidence="3">The sequence shown here is derived from an EMBL/GenBank/DDBJ whole genome shotgun (WGS) entry which is preliminary data.</text>
</comment>
<dbReference type="InterPro" id="IPR045005">
    <property type="entry name" value="BPM1-6"/>
</dbReference>
<evidence type="ECO:0008006" key="5">
    <source>
        <dbReference type="Google" id="ProtNLM"/>
    </source>
</evidence>
<dbReference type="InterPro" id="IPR008974">
    <property type="entry name" value="TRAF-like"/>
</dbReference>
<dbReference type="PANTHER" id="PTHR26379:SF187">
    <property type="entry name" value="OS07G0655300 PROTEIN"/>
    <property type="match status" value="1"/>
</dbReference>
<dbReference type="CDD" id="cd00121">
    <property type="entry name" value="MATH"/>
    <property type="match status" value="1"/>
</dbReference>
<dbReference type="SUPFAM" id="SSF49599">
    <property type="entry name" value="TRAF domain-like"/>
    <property type="match status" value="1"/>
</dbReference>
<feature type="domain" description="BTB" evidence="1">
    <location>
        <begin position="174"/>
        <end position="243"/>
    </location>
</feature>
<sequence length="394" mass="45456">MYPILEEEDAKLPPIIHQFQIDDFKERLRNCPVGVYLEARAFEHMGLVWRMRVWLSGWDEVHQGFLGVYLRCGATPEYARPLDKAVCALVSIVDEDTGDRVQWEHLFDRRPEDRSDAEMRVKSFVKTSYLLQTGGFLRDDRLRIDVHAEHVTEAVYAGLRNRKNFQELVSRRYSDFRIVAGDGEVFPVNLSQLALVSPHFERHASPLLLPQSVVTGEPEMRMAEPSAQVIREFLRYCYTSRLERFGPYPLDMLRLACRFRVRDLVDLCVARIVATMSNDQVGELLLLCDEFACAQLRREVLKYFLAHGDELHENAKFLEAAPNFSRPVHDSLTAYFRTYFGIEWSLEEEEEEDGVEAEGGAAGRRRVKVVKRPLVNASPRDAVEVRQTNGFVSR</sequence>
<feature type="domain" description="MATH" evidence="2">
    <location>
        <begin position="14"/>
        <end position="148"/>
    </location>
</feature>
<dbReference type="Pfam" id="PF22486">
    <property type="entry name" value="MATH_2"/>
    <property type="match status" value="1"/>
</dbReference>
<dbReference type="Gene3D" id="2.60.210.10">
    <property type="entry name" value="Apoptosis, Tumor Necrosis Factor Receptor Associated Protein 2, Chain A"/>
    <property type="match status" value="1"/>
</dbReference>
<accession>A0ABD2XIZ1</accession>
<dbReference type="PROSITE" id="PS50097">
    <property type="entry name" value="BTB"/>
    <property type="match status" value="1"/>
</dbReference>
<dbReference type="InterPro" id="IPR011333">
    <property type="entry name" value="SKP1/BTB/POZ_sf"/>
</dbReference>
<evidence type="ECO:0000259" key="2">
    <source>
        <dbReference type="PROSITE" id="PS50144"/>
    </source>
</evidence>
<dbReference type="PANTHER" id="PTHR26379">
    <property type="entry name" value="BTB/POZ AND MATH DOMAIN-CONTAINING PROTEIN 1"/>
    <property type="match status" value="1"/>
</dbReference>
<dbReference type="SMART" id="SM00225">
    <property type="entry name" value="BTB"/>
    <property type="match status" value="1"/>
</dbReference>
<evidence type="ECO:0000313" key="3">
    <source>
        <dbReference type="EMBL" id="KAL3405196.1"/>
    </source>
</evidence>
<keyword evidence="4" id="KW-1185">Reference proteome</keyword>
<dbReference type="InterPro" id="IPR002083">
    <property type="entry name" value="MATH/TRAF_dom"/>
</dbReference>
<organism evidence="3 4">
    <name type="scientific">Trichogramma kaykai</name>
    <dbReference type="NCBI Taxonomy" id="54128"/>
    <lineage>
        <taxon>Eukaryota</taxon>
        <taxon>Metazoa</taxon>
        <taxon>Ecdysozoa</taxon>
        <taxon>Arthropoda</taxon>
        <taxon>Hexapoda</taxon>
        <taxon>Insecta</taxon>
        <taxon>Pterygota</taxon>
        <taxon>Neoptera</taxon>
        <taxon>Endopterygota</taxon>
        <taxon>Hymenoptera</taxon>
        <taxon>Apocrita</taxon>
        <taxon>Proctotrupomorpha</taxon>
        <taxon>Chalcidoidea</taxon>
        <taxon>Trichogrammatidae</taxon>
        <taxon>Trichogramma</taxon>
    </lineage>
</organism>